<feature type="transmembrane region" description="Helical" evidence="1">
    <location>
        <begin position="214"/>
        <end position="232"/>
    </location>
</feature>
<feature type="transmembrane region" description="Helical" evidence="1">
    <location>
        <begin position="100"/>
        <end position="121"/>
    </location>
</feature>
<reference evidence="2 4" key="1">
    <citation type="submission" date="2017-03" db="EMBL/GenBank/DDBJ databases">
        <title>The whole genome sequencing and assembly of Lysinibacillus sphaericus DSM 28T strain.</title>
        <authorList>
            <person name="Lee Y.-J."/>
            <person name="Yi H."/>
            <person name="Bahn Y.-S."/>
            <person name="Kim J.F."/>
            <person name="Lee D.-W."/>
        </authorList>
    </citation>
    <scope>NUCLEOTIDE SEQUENCE [LARGE SCALE GENOMIC DNA]</scope>
    <source>
        <strain evidence="2 4">DSM 28</strain>
    </source>
</reference>
<evidence type="ECO:0000313" key="2">
    <source>
        <dbReference type="EMBL" id="AVK94867.1"/>
    </source>
</evidence>
<evidence type="ECO:0000313" key="5">
    <source>
        <dbReference type="Proteomes" id="UP000255295"/>
    </source>
</evidence>
<dbReference type="EMBL" id="UFSZ01000001">
    <property type="protein sequence ID" value="SUV20023.1"/>
    <property type="molecule type" value="Genomic_DNA"/>
</dbReference>
<evidence type="ECO:0000313" key="3">
    <source>
        <dbReference type="EMBL" id="SUV20023.1"/>
    </source>
</evidence>
<evidence type="ECO:0000313" key="4">
    <source>
        <dbReference type="Proteomes" id="UP000238825"/>
    </source>
</evidence>
<proteinExistence type="predicted"/>
<feature type="transmembrane region" description="Helical" evidence="1">
    <location>
        <begin position="57"/>
        <end position="88"/>
    </location>
</feature>
<feature type="transmembrane region" description="Helical" evidence="1">
    <location>
        <begin position="244"/>
        <end position="266"/>
    </location>
</feature>
<dbReference type="EMBL" id="CP019980">
    <property type="protein sequence ID" value="AVK94867.1"/>
    <property type="molecule type" value="Genomic_DNA"/>
</dbReference>
<accession>A0A2S0JUQ4</accession>
<sequence>MPNNQTKALVQGSMMVAMFTILMIASAYVPIISLVALLFTPLPIAWYSANYKRSSSILVAVVGCILTVLTSGLFMLPFAFIMALLGVIIGNAIQLKKSKLYLFMSSGIAVLLSSALVYLAYVQLAGINVMEMSLDIARDSYEQSNELAKSMTGQIAIQPEQMEAMLNTIELTIPSTVTIFAFLIAFTIITLNLPILKRLGLAVPKFPAYENMRLPRSILWYYMIILCINLFIRPEAGSMLDIIVLNVSYILWLLLILQGISFIHYFIATKGMPSVVKWIATILAIPLSSFIILLGIIDLGFDVRSLVKGKTKE</sequence>
<dbReference type="RefSeq" id="WP_024364650.1">
    <property type="nucleotide sequence ID" value="NZ_BJNS01000040.1"/>
</dbReference>
<organism evidence="2 4">
    <name type="scientific">Lysinibacillus sphaericus</name>
    <name type="common">Bacillus sphaericus</name>
    <dbReference type="NCBI Taxonomy" id="1421"/>
    <lineage>
        <taxon>Bacteria</taxon>
        <taxon>Bacillati</taxon>
        <taxon>Bacillota</taxon>
        <taxon>Bacilli</taxon>
        <taxon>Bacillales</taxon>
        <taxon>Bacillaceae</taxon>
        <taxon>Lysinibacillus</taxon>
    </lineage>
</organism>
<dbReference type="InterPro" id="IPR018710">
    <property type="entry name" value="DUF2232"/>
</dbReference>
<gene>
    <name evidence="2" type="ORF">LS41612_00440</name>
    <name evidence="3" type="ORF">NCTC10338_04720</name>
</gene>
<dbReference type="PANTHER" id="PTHR41324:SF1">
    <property type="entry name" value="DUF2232 DOMAIN-CONTAINING PROTEIN"/>
    <property type="match status" value="1"/>
</dbReference>
<reference evidence="3 5" key="2">
    <citation type="submission" date="2018-06" db="EMBL/GenBank/DDBJ databases">
        <authorList>
            <consortium name="Pathogen Informatics"/>
            <person name="Doyle S."/>
        </authorList>
    </citation>
    <scope>NUCLEOTIDE SEQUENCE [LARGE SCALE GENOMIC DNA]</scope>
    <source>
        <strain evidence="3 5">NCTC10338</strain>
    </source>
</reference>
<dbReference type="Proteomes" id="UP000255295">
    <property type="component" value="Unassembled WGS sequence"/>
</dbReference>
<keyword evidence="1" id="KW-1133">Transmembrane helix</keyword>
<feature type="transmembrane region" description="Helical" evidence="1">
    <location>
        <begin position="12"/>
        <end position="37"/>
    </location>
</feature>
<name>A0A2S0JUQ4_LYSSH</name>
<protein>
    <submittedName>
        <fullName evidence="3">Integral inner membrane protein</fullName>
    </submittedName>
</protein>
<dbReference type="AlphaFoldDB" id="A0A2S0JUQ4"/>
<dbReference type="GeneID" id="48274645"/>
<dbReference type="Proteomes" id="UP000238825">
    <property type="component" value="Chromosome"/>
</dbReference>
<feature type="transmembrane region" description="Helical" evidence="1">
    <location>
        <begin position="278"/>
        <end position="297"/>
    </location>
</feature>
<keyword evidence="1" id="KW-0472">Membrane</keyword>
<evidence type="ECO:0000256" key="1">
    <source>
        <dbReference type="SAM" id="Phobius"/>
    </source>
</evidence>
<dbReference type="Pfam" id="PF09991">
    <property type="entry name" value="DUF2232"/>
    <property type="match status" value="1"/>
</dbReference>
<feature type="transmembrane region" description="Helical" evidence="1">
    <location>
        <begin position="171"/>
        <end position="193"/>
    </location>
</feature>
<dbReference type="PANTHER" id="PTHR41324">
    <property type="entry name" value="MEMBRANE PROTEIN-RELATED"/>
    <property type="match status" value="1"/>
</dbReference>
<keyword evidence="1" id="KW-0812">Transmembrane</keyword>